<dbReference type="InterPro" id="IPR044865">
    <property type="entry name" value="MRH_dom"/>
</dbReference>
<dbReference type="Pfam" id="PF09451">
    <property type="entry name" value="ATG27"/>
    <property type="match status" value="1"/>
</dbReference>
<evidence type="ECO:0000256" key="13">
    <source>
        <dbReference type="ARBA" id="ARBA00023034"/>
    </source>
</evidence>
<keyword evidence="11 19" id="KW-1133">Transmembrane helix</keyword>
<dbReference type="GO" id="GO:0034045">
    <property type="term" value="C:phagophore assembly site membrane"/>
    <property type="evidence" value="ECO:0007669"/>
    <property type="project" value="UniProtKB-SubCell"/>
</dbReference>
<keyword evidence="17" id="KW-0968">Cytoplasmic vesicle</keyword>
<keyword evidence="10" id="KW-0653">Protein transport</keyword>
<dbReference type="GO" id="GO:0000139">
    <property type="term" value="C:Golgi membrane"/>
    <property type="evidence" value="ECO:0007669"/>
    <property type="project" value="UniProtKB-SubCell"/>
</dbReference>
<proteinExistence type="inferred from homology"/>
<dbReference type="InterPro" id="IPR009011">
    <property type="entry name" value="Man6P_isomerase_rcpt-bd_dom_sf"/>
</dbReference>
<keyword evidence="23" id="KW-1185">Reference proteome</keyword>
<evidence type="ECO:0000256" key="20">
    <source>
        <dbReference type="SAM" id="SignalP"/>
    </source>
</evidence>
<name>A0AAN6Y992_9PEZI</name>
<keyword evidence="12" id="KW-0072">Autophagy</keyword>
<evidence type="ECO:0000256" key="19">
    <source>
        <dbReference type="SAM" id="Phobius"/>
    </source>
</evidence>
<dbReference type="GO" id="GO:0031966">
    <property type="term" value="C:mitochondrial membrane"/>
    <property type="evidence" value="ECO:0007669"/>
    <property type="project" value="UniProtKB-SubCell"/>
</dbReference>
<keyword evidence="9 20" id="KW-0732">Signal</keyword>
<organism evidence="22 23">
    <name type="scientific">Rhypophila decipiens</name>
    <dbReference type="NCBI Taxonomy" id="261697"/>
    <lineage>
        <taxon>Eukaryota</taxon>
        <taxon>Fungi</taxon>
        <taxon>Dikarya</taxon>
        <taxon>Ascomycota</taxon>
        <taxon>Pezizomycotina</taxon>
        <taxon>Sordariomycetes</taxon>
        <taxon>Sordariomycetidae</taxon>
        <taxon>Sordariales</taxon>
        <taxon>Naviculisporaceae</taxon>
        <taxon>Rhypophila</taxon>
    </lineage>
</organism>
<evidence type="ECO:0000256" key="8">
    <source>
        <dbReference type="ARBA" id="ARBA00022692"/>
    </source>
</evidence>
<evidence type="ECO:0000256" key="6">
    <source>
        <dbReference type="ARBA" id="ARBA00013776"/>
    </source>
</evidence>
<dbReference type="PANTHER" id="PTHR15071:SF13">
    <property type="entry name" value="AUTOPHAGY-RELATED PROTEIN 27"/>
    <property type="match status" value="1"/>
</dbReference>
<feature type="compositionally biased region" description="Basic and acidic residues" evidence="18">
    <location>
        <begin position="185"/>
        <end position="211"/>
    </location>
</feature>
<evidence type="ECO:0000256" key="15">
    <source>
        <dbReference type="ARBA" id="ARBA00023136"/>
    </source>
</evidence>
<dbReference type="EMBL" id="MU858085">
    <property type="protein sequence ID" value="KAK4215013.1"/>
    <property type="molecule type" value="Genomic_DNA"/>
</dbReference>
<evidence type="ECO:0000256" key="4">
    <source>
        <dbReference type="ARBA" id="ARBA00004614"/>
    </source>
</evidence>
<evidence type="ECO:0000256" key="17">
    <source>
        <dbReference type="ARBA" id="ARBA00023329"/>
    </source>
</evidence>
<evidence type="ECO:0000256" key="11">
    <source>
        <dbReference type="ARBA" id="ARBA00022989"/>
    </source>
</evidence>
<dbReference type="Gene3D" id="2.70.130.10">
    <property type="entry name" value="Mannose-6-phosphate receptor binding domain"/>
    <property type="match status" value="1"/>
</dbReference>
<evidence type="ECO:0000256" key="7">
    <source>
        <dbReference type="ARBA" id="ARBA00022448"/>
    </source>
</evidence>
<feature type="region of interest" description="Disordered" evidence="18">
    <location>
        <begin position="185"/>
        <end position="220"/>
    </location>
</feature>
<evidence type="ECO:0000256" key="3">
    <source>
        <dbReference type="ARBA" id="ARBA00004472"/>
    </source>
</evidence>
<accession>A0AAN6Y992</accession>
<dbReference type="Proteomes" id="UP001301769">
    <property type="component" value="Unassembled WGS sequence"/>
</dbReference>
<evidence type="ECO:0000256" key="16">
    <source>
        <dbReference type="ARBA" id="ARBA00023157"/>
    </source>
</evidence>
<feature type="domain" description="MRH" evidence="21">
    <location>
        <begin position="32"/>
        <end position="258"/>
    </location>
</feature>
<dbReference type="GO" id="GO:0006914">
    <property type="term" value="P:autophagy"/>
    <property type="evidence" value="ECO:0007669"/>
    <property type="project" value="UniProtKB-KW"/>
</dbReference>
<comment type="subcellular location">
    <subcellularLocation>
        <location evidence="2">Cytoplasmic vesicle membrane</location>
        <topology evidence="2">Single-pass type I membrane protein</topology>
    </subcellularLocation>
    <subcellularLocation>
        <location evidence="4">Golgi apparatus membrane</location>
        <topology evidence="4">Single-pass type I membrane protein</topology>
    </subcellularLocation>
    <subcellularLocation>
        <location evidence="1">Mitochondrion membrane</location>
        <topology evidence="1">Single-pass membrane protein</topology>
    </subcellularLocation>
    <subcellularLocation>
        <location evidence="3">Preautophagosomal structure membrane</location>
        <topology evidence="3">Single-pass type I membrane protein</topology>
    </subcellularLocation>
</comment>
<dbReference type="InterPro" id="IPR018939">
    <property type="entry name" value="Autophagy-rel_prot_27"/>
</dbReference>
<evidence type="ECO:0000256" key="5">
    <source>
        <dbReference type="ARBA" id="ARBA00005363"/>
    </source>
</evidence>
<evidence type="ECO:0000256" key="1">
    <source>
        <dbReference type="ARBA" id="ARBA00004304"/>
    </source>
</evidence>
<dbReference type="PANTHER" id="PTHR15071">
    <property type="entry name" value="MANNOSE-6-PHOSPHATE RECEPTOR FAMILY MEMBER"/>
    <property type="match status" value="1"/>
</dbReference>
<evidence type="ECO:0000256" key="12">
    <source>
        <dbReference type="ARBA" id="ARBA00023006"/>
    </source>
</evidence>
<evidence type="ECO:0000256" key="9">
    <source>
        <dbReference type="ARBA" id="ARBA00022729"/>
    </source>
</evidence>
<keyword evidence="14" id="KW-0496">Mitochondrion</keyword>
<protein>
    <recommendedName>
        <fullName evidence="6">Autophagy-related protein 27</fullName>
    </recommendedName>
</protein>
<comment type="caution">
    <text evidence="22">The sequence shown here is derived from an EMBL/GenBank/DDBJ whole genome shotgun (WGS) entry which is preliminary data.</text>
</comment>
<dbReference type="GO" id="GO:0030659">
    <property type="term" value="C:cytoplasmic vesicle membrane"/>
    <property type="evidence" value="ECO:0007669"/>
    <property type="project" value="UniProtKB-SubCell"/>
</dbReference>
<evidence type="ECO:0000256" key="18">
    <source>
        <dbReference type="SAM" id="MobiDB-lite"/>
    </source>
</evidence>
<keyword evidence="15 19" id="KW-0472">Membrane</keyword>
<evidence type="ECO:0000313" key="22">
    <source>
        <dbReference type="EMBL" id="KAK4215013.1"/>
    </source>
</evidence>
<keyword evidence="7" id="KW-0813">Transport</keyword>
<evidence type="ECO:0000259" key="21">
    <source>
        <dbReference type="PROSITE" id="PS51914"/>
    </source>
</evidence>
<comment type="similarity">
    <text evidence="5">Belongs to the ATG27 family.</text>
</comment>
<sequence>MPRIWSAFEATTLISLLLVTAPATVSAAGELLQCKKVVIDGHKFDLGELGGPHTVVTEEFSPPEHINTTYTLDICAPLKRSEKVPRGHECPNGARVCAIKHGWETDEKKDDKILSVIPIAGNLIDHGGEEFTYDLKRLSTSDSKDDSEKEGLRLTLHGGVYQKREQRAVIEFLCDHNRTGLEGEWESRDKYEKGKAEKREEKKDDDKKDEDKDGDDGFPERQLKKENAALIWDGYKRSPDDKVDTLFLTWHTKYACEKDVDGGNGPSESTHWGVFTWMFMLVFLFTAAYLIFGSWLNYNRYGARGWDLLPHGDTIRDIPYLLKDWIRRVLNTVQSSGSRGGYSAV</sequence>
<dbReference type="PROSITE" id="PS51914">
    <property type="entry name" value="MRH"/>
    <property type="match status" value="1"/>
</dbReference>
<evidence type="ECO:0000256" key="2">
    <source>
        <dbReference type="ARBA" id="ARBA00004358"/>
    </source>
</evidence>
<reference evidence="22" key="2">
    <citation type="submission" date="2023-05" db="EMBL/GenBank/DDBJ databases">
        <authorList>
            <consortium name="Lawrence Berkeley National Laboratory"/>
            <person name="Steindorff A."/>
            <person name="Hensen N."/>
            <person name="Bonometti L."/>
            <person name="Westerberg I."/>
            <person name="Brannstrom I.O."/>
            <person name="Guillou S."/>
            <person name="Cros-Aarteil S."/>
            <person name="Calhoun S."/>
            <person name="Haridas S."/>
            <person name="Kuo A."/>
            <person name="Mondo S."/>
            <person name="Pangilinan J."/>
            <person name="Riley R."/>
            <person name="Labutti K."/>
            <person name="Andreopoulos B."/>
            <person name="Lipzen A."/>
            <person name="Chen C."/>
            <person name="Yanf M."/>
            <person name="Daum C."/>
            <person name="Ng V."/>
            <person name="Clum A."/>
            <person name="Ohm R."/>
            <person name="Martin F."/>
            <person name="Silar P."/>
            <person name="Natvig D."/>
            <person name="Lalanne C."/>
            <person name="Gautier V."/>
            <person name="Ament-Velasquez S.L."/>
            <person name="Kruys A."/>
            <person name="Hutchinson M.I."/>
            <person name="Powell A.J."/>
            <person name="Barry K."/>
            <person name="Miller A.N."/>
            <person name="Grigoriev I.V."/>
            <person name="Debuchy R."/>
            <person name="Gladieux P."/>
            <person name="Thoren M.H."/>
            <person name="Johannesson H."/>
        </authorList>
    </citation>
    <scope>NUCLEOTIDE SEQUENCE</scope>
    <source>
        <strain evidence="22">PSN293</strain>
    </source>
</reference>
<feature type="transmembrane region" description="Helical" evidence="19">
    <location>
        <begin position="274"/>
        <end position="296"/>
    </location>
</feature>
<feature type="signal peptide" evidence="20">
    <location>
        <begin position="1"/>
        <end position="27"/>
    </location>
</feature>
<keyword evidence="8 19" id="KW-0812">Transmembrane</keyword>
<keyword evidence="16" id="KW-1015">Disulfide bond</keyword>
<evidence type="ECO:0000256" key="10">
    <source>
        <dbReference type="ARBA" id="ARBA00022927"/>
    </source>
</evidence>
<gene>
    <name evidence="22" type="ORF">QBC37DRAFT_139437</name>
</gene>
<reference evidence="22" key="1">
    <citation type="journal article" date="2023" name="Mol. Phylogenet. Evol.">
        <title>Genome-scale phylogeny and comparative genomics of the fungal order Sordariales.</title>
        <authorList>
            <person name="Hensen N."/>
            <person name="Bonometti L."/>
            <person name="Westerberg I."/>
            <person name="Brannstrom I.O."/>
            <person name="Guillou S."/>
            <person name="Cros-Aarteil S."/>
            <person name="Calhoun S."/>
            <person name="Haridas S."/>
            <person name="Kuo A."/>
            <person name="Mondo S."/>
            <person name="Pangilinan J."/>
            <person name="Riley R."/>
            <person name="LaButti K."/>
            <person name="Andreopoulos B."/>
            <person name="Lipzen A."/>
            <person name="Chen C."/>
            <person name="Yan M."/>
            <person name="Daum C."/>
            <person name="Ng V."/>
            <person name="Clum A."/>
            <person name="Steindorff A."/>
            <person name="Ohm R.A."/>
            <person name="Martin F."/>
            <person name="Silar P."/>
            <person name="Natvig D.O."/>
            <person name="Lalanne C."/>
            <person name="Gautier V."/>
            <person name="Ament-Velasquez S.L."/>
            <person name="Kruys A."/>
            <person name="Hutchinson M.I."/>
            <person name="Powell A.J."/>
            <person name="Barry K."/>
            <person name="Miller A.N."/>
            <person name="Grigoriev I.V."/>
            <person name="Debuchy R."/>
            <person name="Gladieux P."/>
            <person name="Hiltunen Thoren M."/>
            <person name="Johannesson H."/>
        </authorList>
    </citation>
    <scope>NUCLEOTIDE SEQUENCE</scope>
    <source>
        <strain evidence="22">PSN293</strain>
    </source>
</reference>
<evidence type="ECO:0000313" key="23">
    <source>
        <dbReference type="Proteomes" id="UP001301769"/>
    </source>
</evidence>
<feature type="chain" id="PRO_5042874912" description="Autophagy-related protein 27" evidence="20">
    <location>
        <begin position="28"/>
        <end position="345"/>
    </location>
</feature>
<dbReference type="AlphaFoldDB" id="A0AAN6Y992"/>
<evidence type="ECO:0000256" key="14">
    <source>
        <dbReference type="ARBA" id="ARBA00023128"/>
    </source>
</evidence>
<dbReference type="GO" id="GO:0015031">
    <property type="term" value="P:protein transport"/>
    <property type="evidence" value="ECO:0007669"/>
    <property type="project" value="UniProtKB-KW"/>
</dbReference>
<keyword evidence="13" id="KW-0333">Golgi apparatus</keyword>